<name>A0A182JMB6_ANOAO</name>
<protein>
    <submittedName>
        <fullName evidence="1">Uncharacterized protein</fullName>
    </submittedName>
</protein>
<dbReference type="EnsemblMetazoa" id="AATE020753-RA">
    <property type="protein sequence ID" value="AATE020753-PA.1"/>
    <property type="gene ID" value="AATE020753"/>
</dbReference>
<sequence length="137" mass="15594">MKFSIVLLLAVVAVSVAVAKTVPKNKSSLPLDVIARMFSPDARLPKVPKDYVRNPRTVEGRFTSRVNHFDPQDRNTFEFNYLTNDQYYREGGPLYGDLFITFPPRSTLTPTPVDLLRTISDPIDNDDDDDAHDEDYD</sequence>
<accession>A0A182JMB6</accession>
<dbReference type="AlphaFoldDB" id="A0A182JMB6"/>
<proteinExistence type="predicted"/>
<organism evidence="1">
    <name type="scientific">Anopheles atroparvus</name>
    <name type="common">European mosquito</name>
    <dbReference type="NCBI Taxonomy" id="41427"/>
    <lineage>
        <taxon>Eukaryota</taxon>
        <taxon>Metazoa</taxon>
        <taxon>Ecdysozoa</taxon>
        <taxon>Arthropoda</taxon>
        <taxon>Hexapoda</taxon>
        <taxon>Insecta</taxon>
        <taxon>Pterygota</taxon>
        <taxon>Neoptera</taxon>
        <taxon>Endopterygota</taxon>
        <taxon>Diptera</taxon>
        <taxon>Nematocera</taxon>
        <taxon>Culicoidea</taxon>
        <taxon>Culicidae</taxon>
        <taxon>Anophelinae</taxon>
        <taxon>Anopheles</taxon>
    </lineage>
</organism>
<dbReference type="VEuPathDB" id="VectorBase:AATE020753"/>
<reference evidence="1" key="1">
    <citation type="submission" date="2022-08" db="UniProtKB">
        <authorList>
            <consortium name="EnsemblMetazoa"/>
        </authorList>
    </citation>
    <scope>IDENTIFICATION</scope>
    <source>
        <strain evidence="1">EBRO</strain>
    </source>
</reference>
<evidence type="ECO:0000313" key="1">
    <source>
        <dbReference type="EnsemblMetazoa" id="AATE020753-PA.1"/>
    </source>
</evidence>